<feature type="transmembrane region" description="Helical" evidence="2">
    <location>
        <begin position="382"/>
        <end position="401"/>
    </location>
</feature>
<keyword evidence="2" id="KW-0812">Transmembrane</keyword>
<feature type="transmembrane region" description="Helical" evidence="2">
    <location>
        <begin position="52"/>
        <end position="73"/>
    </location>
</feature>
<feature type="compositionally biased region" description="Low complexity" evidence="1">
    <location>
        <begin position="269"/>
        <end position="281"/>
    </location>
</feature>
<evidence type="ECO:0000256" key="1">
    <source>
        <dbReference type="SAM" id="MobiDB-lite"/>
    </source>
</evidence>
<accession>A0ABU2CTL7</accession>
<name>A0ABU2CTL7_9MICO</name>
<sequence>MTAPPPGPRQARSRPSRTGVLTLAAALLLAVSGLFGLPEAVFSQAYYTTSWIVLAAVAPVLTVTTLVLAAAAVARGSRTFLLVVGVGTLLHLVALIALGLPASGGLPTGDGAGRLWSGPAQLLLALACLVLAWWITSRTDRRPWAPLVLVALAPLLGRITGTGPYWEMAWWPVLVVALGIPAVLTILAAGLVCLPDRGPQITGAVLIVLAGLGRYGSELLLGRQPNPEPFVVMGLALACAVAGILGGPRRVADDAAAQPGQEGPDRVDGGAPAAPAAGTGAEVVTTSDTTVVVVPSPRPEADEEAGGDPSDQPGRSRTLALAALAVLVLTVGLDAPRMFAHGPGIQPSGAGVLSLVGLLVDASMPTVFVLAAGTASLRSRGALLTATVCSGLLVIALLVSRTAADSTITLRDAVPVVALGLSIALAWTGLLRPGAHSATLRWAAAVPLVLAAPPLWVLTAPGVTMHASNPAFVPQLVLPILVSGLGPLLAAALLGLPRRGARLSGAVLLGLVAISAVIGTVTDAAVGLRLLAALNLLQVAGFALAAVLVVNATLAPQQRR</sequence>
<feature type="transmembrane region" description="Helical" evidence="2">
    <location>
        <begin position="438"/>
        <end position="456"/>
    </location>
</feature>
<keyword evidence="2" id="KW-0472">Membrane</keyword>
<feature type="transmembrane region" description="Helical" evidence="2">
    <location>
        <begin position="201"/>
        <end position="217"/>
    </location>
</feature>
<feature type="transmembrane region" description="Helical" evidence="2">
    <location>
        <begin position="169"/>
        <end position="194"/>
    </location>
</feature>
<protein>
    <submittedName>
        <fullName evidence="3">Uncharacterized protein</fullName>
    </submittedName>
</protein>
<keyword evidence="2" id="KW-1133">Transmembrane helix</keyword>
<feature type="transmembrane region" description="Helical" evidence="2">
    <location>
        <begin position="229"/>
        <end position="247"/>
    </location>
</feature>
<feature type="transmembrane region" description="Helical" evidence="2">
    <location>
        <begin position="503"/>
        <end position="526"/>
    </location>
</feature>
<keyword evidence="4" id="KW-1185">Reference proteome</keyword>
<feature type="transmembrane region" description="Helical" evidence="2">
    <location>
        <begin position="476"/>
        <end position="496"/>
    </location>
</feature>
<organism evidence="3 4">
    <name type="scientific">Promicromonospora iranensis</name>
    <dbReference type="NCBI Taxonomy" id="1105144"/>
    <lineage>
        <taxon>Bacteria</taxon>
        <taxon>Bacillati</taxon>
        <taxon>Actinomycetota</taxon>
        <taxon>Actinomycetes</taxon>
        <taxon>Micrococcales</taxon>
        <taxon>Promicromonosporaceae</taxon>
        <taxon>Promicromonospora</taxon>
    </lineage>
</organism>
<reference evidence="3 4" key="1">
    <citation type="submission" date="2023-07" db="EMBL/GenBank/DDBJ databases">
        <title>Sequencing the genomes of 1000 actinobacteria strains.</title>
        <authorList>
            <person name="Klenk H.-P."/>
        </authorList>
    </citation>
    <scope>NUCLEOTIDE SEQUENCE [LARGE SCALE GENOMIC DNA]</scope>
    <source>
        <strain evidence="3 4">DSM 45554</strain>
    </source>
</reference>
<feature type="transmembrane region" description="Helical" evidence="2">
    <location>
        <begin position="532"/>
        <end position="554"/>
    </location>
</feature>
<gene>
    <name evidence="3" type="ORF">J2S48_004203</name>
</gene>
<dbReference type="RefSeq" id="WP_274993057.1">
    <property type="nucleotide sequence ID" value="NZ_JAJQQP010000003.1"/>
</dbReference>
<evidence type="ECO:0000256" key="2">
    <source>
        <dbReference type="SAM" id="Phobius"/>
    </source>
</evidence>
<proteinExistence type="predicted"/>
<feature type="transmembrane region" description="Helical" evidence="2">
    <location>
        <begin position="319"/>
        <end position="339"/>
    </location>
</feature>
<feature type="transmembrane region" description="Helical" evidence="2">
    <location>
        <begin position="351"/>
        <end position="370"/>
    </location>
</feature>
<comment type="caution">
    <text evidence="3">The sequence shown here is derived from an EMBL/GenBank/DDBJ whole genome shotgun (WGS) entry which is preliminary data.</text>
</comment>
<dbReference type="EMBL" id="JAVDYE010000001">
    <property type="protein sequence ID" value="MDR7384688.1"/>
    <property type="molecule type" value="Genomic_DNA"/>
</dbReference>
<evidence type="ECO:0000313" key="4">
    <source>
        <dbReference type="Proteomes" id="UP001183585"/>
    </source>
</evidence>
<feature type="region of interest" description="Disordered" evidence="1">
    <location>
        <begin position="253"/>
        <end position="281"/>
    </location>
</feature>
<feature type="transmembrane region" description="Helical" evidence="2">
    <location>
        <begin position="120"/>
        <end position="137"/>
    </location>
</feature>
<evidence type="ECO:0000313" key="3">
    <source>
        <dbReference type="EMBL" id="MDR7384688.1"/>
    </source>
</evidence>
<feature type="transmembrane region" description="Helical" evidence="2">
    <location>
        <begin position="144"/>
        <end position="163"/>
    </location>
</feature>
<feature type="transmembrane region" description="Helical" evidence="2">
    <location>
        <begin position="80"/>
        <end position="100"/>
    </location>
</feature>
<feature type="transmembrane region" description="Helical" evidence="2">
    <location>
        <begin position="413"/>
        <end position="431"/>
    </location>
</feature>
<dbReference type="Proteomes" id="UP001183585">
    <property type="component" value="Unassembled WGS sequence"/>
</dbReference>